<evidence type="ECO:0000256" key="1">
    <source>
        <dbReference type="ARBA" id="ARBA00009437"/>
    </source>
</evidence>
<evidence type="ECO:0000313" key="6">
    <source>
        <dbReference type="EMBL" id="KAA0917757.1"/>
    </source>
</evidence>
<keyword evidence="4" id="KW-0804">Transcription</keyword>
<protein>
    <submittedName>
        <fullName evidence="6">LysR family transcriptional regulator</fullName>
    </submittedName>
</protein>
<proteinExistence type="inferred from homology"/>
<dbReference type="EMBL" id="VINQ01000003">
    <property type="protein sequence ID" value="KAA0917757.1"/>
    <property type="molecule type" value="Genomic_DNA"/>
</dbReference>
<dbReference type="InterPro" id="IPR036390">
    <property type="entry name" value="WH_DNA-bd_sf"/>
</dbReference>
<organism evidence="6 7">
    <name type="scientific">Aquicoccus porphyridii</name>
    <dbReference type="NCBI Taxonomy" id="1852029"/>
    <lineage>
        <taxon>Bacteria</taxon>
        <taxon>Pseudomonadati</taxon>
        <taxon>Pseudomonadota</taxon>
        <taxon>Alphaproteobacteria</taxon>
        <taxon>Rhodobacterales</taxon>
        <taxon>Paracoccaceae</taxon>
        <taxon>Aquicoccus</taxon>
    </lineage>
</organism>
<reference evidence="6 7" key="1">
    <citation type="submission" date="2019-07" db="EMBL/GenBank/DDBJ databases">
        <title>Aquicoccus porphyridii gen. nov., sp. nov., isolated from a small marine red alga, Porphyridium marinum.</title>
        <authorList>
            <person name="Liu L."/>
        </authorList>
    </citation>
    <scope>NUCLEOTIDE SEQUENCE [LARGE SCALE GENOMIC DNA]</scope>
    <source>
        <strain evidence="6 7">L1 8-17</strain>
    </source>
</reference>
<dbReference type="Pfam" id="PF00126">
    <property type="entry name" value="HTH_1"/>
    <property type="match status" value="1"/>
</dbReference>
<dbReference type="Proteomes" id="UP000325291">
    <property type="component" value="Unassembled WGS sequence"/>
</dbReference>
<dbReference type="GO" id="GO:0003700">
    <property type="term" value="F:DNA-binding transcription factor activity"/>
    <property type="evidence" value="ECO:0007669"/>
    <property type="project" value="InterPro"/>
</dbReference>
<keyword evidence="3" id="KW-0238">DNA-binding</keyword>
<dbReference type="SUPFAM" id="SSF46785">
    <property type="entry name" value="Winged helix' DNA-binding domain"/>
    <property type="match status" value="1"/>
</dbReference>
<dbReference type="AlphaFoldDB" id="A0A5A9ZKR7"/>
<dbReference type="GO" id="GO:0005829">
    <property type="term" value="C:cytosol"/>
    <property type="evidence" value="ECO:0007669"/>
    <property type="project" value="TreeGrafter"/>
</dbReference>
<comment type="similarity">
    <text evidence="1">Belongs to the LysR transcriptional regulatory family.</text>
</comment>
<dbReference type="InterPro" id="IPR005119">
    <property type="entry name" value="LysR_subst-bd"/>
</dbReference>
<gene>
    <name evidence="6" type="ORF">FLO80_06970</name>
</gene>
<evidence type="ECO:0000256" key="3">
    <source>
        <dbReference type="ARBA" id="ARBA00023125"/>
    </source>
</evidence>
<dbReference type="PANTHER" id="PTHR30419:SF8">
    <property type="entry name" value="NITROGEN ASSIMILATION TRANSCRIPTIONAL ACTIVATOR-RELATED"/>
    <property type="match status" value="1"/>
</dbReference>
<evidence type="ECO:0000256" key="2">
    <source>
        <dbReference type="ARBA" id="ARBA00023015"/>
    </source>
</evidence>
<evidence type="ECO:0000256" key="4">
    <source>
        <dbReference type="ARBA" id="ARBA00023163"/>
    </source>
</evidence>
<dbReference type="Pfam" id="PF03466">
    <property type="entry name" value="LysR_substrate"/>
    <property type="match status" value="1"/>
</dbReference>
<comment type="caution">
    <text evidence="6">The sequence shown here is derived from an EMBL/GenBank/DDBJ whole genome shotgun (WGS) entry which is preliminary data.</text>
</comment>
<evidence type="ECO:0000259" key="5">
    <source>
        <dbReference type="PROSITE" id="PS50931"/>
    </source>
</evidence>
<dbReference type="InterPro" id="IPR036388">
    <property type="entry name" value="WH-like_DNA-bd_sf"/>
</dbReference>
<dbReference type="PROSITE" id="PS50931">
    <property type="entry name" value="HTH_LYSR"/>
    <property type="match status" value="1"/>
</dbReference>
<accession>A0A5A9ZKR7</accession>
<evidence type="ECO:0000313" key="7">
    <source>
        <dbReference type="Proteomes" id="UP000325291"/>
    </source>
</evidence>
<dbReference type="SUPFAM" id="SSF53850">
    <property type="entry name" value="Periplasmic binding protein-like II"/>
    <property type="match status" value="1"/>
</dbReference>
<dbReference type="GO" id="GO:0003677">
    <property type="term" value="F:DNA binding"/>
    <property type="evidence" value="ECO:0007669"/>
    <property type="project" value="UniProtKB-KW"/>
</dbReference>
<keyword evidence="7" id="KW-1185">Reference proteome</keyword>
<name>A0A5A9ZKR7_9RHOB</name>
<dbReference type="InterPro" id="IPR000847">
    <property type="entry name" value="LysR_HTH_N"/>
</dbReference>
<sequence length="294" mass="32115">MIDSLERLGLVARVAEALNVTQPAVSKQIADLEQIVGSPIVLRERNRLYLTPVGLRLAKHARLVLAQIERAALDIDGLAAGISGAVAVGAVGSVAPTLLPRAIAFMNSVAPNVNLSVIEGHFVSMLPLLNDNSIDFLIARSWQPQEYSGIAQTLLYEERLRVVAGPKHPLTRARNVSWPDVVSWPWVFSPETSVARQGISSLFAQYGLATPERVTASISLTLNMALMKEMNVLTLFPEELAKAHALRGDLAILPLDAGNLLSEVRCYWRSDRPTDKSKSLFLHCIEQSAAQRNE</sequence>
<dbReference type="PRINTS" id="PR00039">
    <property type="entry name" value="HTHLYSR"/>
</dbReference>
<feature type="domain" description="HTH lysR-type" evidence="5">
    <location>
        <begin position="1"/>
        <end position="51"/>
    </location>
</feature>
<dbReference type="InterPro" id="IPR050950">
    <property type="entry name" value="HTH-type_LysR_regulators"/>
</dbReference>
<dbReference type="Gene3D" id="1.10.10.10">
    <property type="entry name" value="Winged helix-like DNA-binding domain superfamily/Winged helix DNA-binding domain"/>
    <property type="match status" value="1"/>
</dbReference>
<keyword evidence="2" id="KW-0805">Transcription regulation</keyword>
<dbReference type="PANTHER" id="PTHR30419">
    <property type="entry name" value="HTH-TYPE TRANSCRIPTIONAL REGULATOR YBHD"/>
    <property type="match status" value="1"/>
</dbReference>
<dbReference type="Gene3D" id="3.40.190.10">
    <property type="entry name" value="Periplasmic binding protein-like II"/>
    <property type="match status" value="2"/>
</dbReference>